<comment type="caution">
    <text evidence="2">The sequence shown here is derived from an EMBL/GenBank/DDBJ whole genome shotgun (WGS) entry which is preliminary data.</text>
</comment>
<keyword evidence="3" id="KW-1185">Reference proteome</keyword>
<keyword evidence="1" id="KW-0732">Signal</keyword>
<evidence type="ECO:0000313" key="3">
    <source>
        <dbReference type="Proteomes" id="UP000297762"/>
    </source>
</evidence>
<proteinExistence type="predicted"/>
<feature type="chain" id="PRO_5020197524" description="YD repeat-containing protein" evidence="1">
    <location>
        <begin position="20"/>
        <end position="218"/>
    </location>
</feature>
<evidence type="ECO:0008006" key="4">
    <source>
        <dbReference type="Google" id="ProtNLM"/>
    </source>
</evidence>
<sequence>MKNKILSLILLLSISFVFNCDGGSSDQSAVLALLMNKKCMNLPKDVTVLDSGGNPIVGFSCSVSGKSYICDGDGIIQTRTYLSIEGALLGVVNPPGGNQGFGFFPSQRGLLRNKSVSASNGGVFYDFTYTYDSSHRLRTAYNATDSSNRMYLDYDLNGFPLDVDGVSGTYSYEPGSKRPSNITVNGLSLFFDSKGWAIGLEDGDSYNFENTGSLQICD</sequence>
<reference evidence="2" key="1">
    <citation type="journal article" date="2019" name="PLoS Negl. Trop. Dis.">
        <title>Revisiting the worldwide diversity of Leptospira species in the environment.</title>
        <authorList>
            <person name="Vincent A.T."/>
            <person name="Schiettekatte O."/>
            <person name="Bourhy P."/>
            <person name="Veyrier F.J."/>
            <person name="Picardeau M."/>
        </authorList>
    </citation>
    <scope>NUCLEOTIDE SEQUENCE [LARGE SCALE GENOMIC DNA]</scope>
    <source>
        <strain evidence="2">201702455</strain>
    </source>
</reference>
<feature type="signal peptide" evidence="1">
    <location>
        <begin position="1"/>
        <end position="19"/>
    </location>
</feature>
<name>A0A4R9K570_9LEPT</name>
<dbReference type="RefSeq" id="WP_135649591.1">
    <property type="nucleotide sequence ID" value="NZ_RQGF01000028.1"/>
</dbReference>
<gene>
    <name evidence="2" type="ORF">EHQ64_11265</name>
</gene>
<accession>A0A4R9K570</accession>
<dbReference type="EMBL" id="RQGF01000028">
    <property type="protein sequence ID" value="TGL60417.1"/>
    <property type="molecule type" value="Genomic_DNA"/>
</dbReference>
<dbReference type="Proteomes" id="UP000297762">
    <property type="component" value="Unassembled WGS sequence"/>
</dbReference>
<dbReference type="OrthoDB" id="325644at2"/>
<protein>
    <recommendedName>
        <fullName evidence="4">YD repeat-containing protein</fullName>
    </recommendedName>
</protein>
<dbReference type="AlphaFoldDB" id="A0A4R9K570"/>
<evidence type="ECO:0000256" key="1">
    <source>
        <dbReference type="SAM" id="SignalP"/>
    </source>
</evidence>
<evidence type="ECO:0000313" key="2">
    <source>
        <dbReference type="EMBL" id="TGL60417.1"/>
    </source>
</evidence>
<organism evidence="2 3">
    <name type="scientific">Leptospira sarikeiensis</name>
    <dbReference type="NCBI Taxonomy" id="2484943"/>
    <lineage>
        <taxon>Bacteria</taxon>
        <taxon>Pseudomonadati</taxon>
        <taxon>Spirochaetota</taxon>
        <taxon>Spirochaetia</taxon>
        <taxon>Leptospirales</taxon>
        <taxon>Leptospiraceae</taxon>
        <taxon>Leptospira</taxon>
    </lineage>
</organism>